<evidence type="ECO:0000313" key="6">
    <source>
        <dbReference type="EMBL" id="AFK03656.1"/>
    </source>
</evidence>
<proteinExistence type="inferred from homology"/>
<evidence type="ECO:0000313" key="7">
    <source>
        <dbReference type="Proteomes" id="UP000002875"/>
    </source>
</evidence>
<feature type="transmembrane region" description="Helical" evidence="3">
    <location>
        <begin position="526"/>
        <end position="547"/>
    </location>
</feature>
<evidence type="ECO:0000256" key="1">
    <source>
        <dbReference type="ARBA" id="ARBA00009186"/>
    </source>
</evidence>
<dbReference type="PANTHER" id="PTHR43653:SF1">
    <property type="entry name" value="CYTOCHROME C-TYPE BIOGENESIS PROTEIN CCMF"/>
    <property type="match status" value="1"/>
</dbReference>
<dbReference type="PANTHER" id="PTHR43653">
    <property type="entry name" value="CYTOCHROME C ASSEMBLY PROTEIN-RELATED"/>
    <property type="match status" value="1"/>
</dbReference>
<protein>
    <submittedName>
        <fullName evidence="6">Cytochrome c assembly protein</fullName>
    </submittedName>
</protein>
<feature type="transmembrane region" description="Helical" evidence="3">
    <location>
        <begin position="444"/>
        <end position="463"/>
    </location>
</feature>
<dbReference type="InterPro" id="IPR032523">
    <property type="entry name" value="CcmF_C"/>
</dbReference>
<comment type="similarity">
    <text evidence="1">Belongs to the CcmF/CycK/Ccl1/NrfE/CcsA family.</text>
</comment>
<dbReference type="EMBL" id="CP002961">
    <property type="protein sequence ID" value="AFK03656.1"/>
    <property type="molecule type" value="Genomic_DNA"/>
</dbReference>
<dbReference type="PRINTS" id="PR01410">
    <property type="entry name" value="CCBIOGENESIS"/>
</dbReference>
<keyword evidence="3" id="KW-1133">Transmembrane helix</keyword>
<feature type="transmembrane region" description="Helical" evidence="3">
    <location>
        <begin position="291"/>
        <end position="307"/>
    </location>
</feature>
<feature type="transmembrane region" description="Helical" evidence="3">
    <location>
        <begin position="219"/>
        <end position="238"/>
    </location>
</feature>
<feature type="transmembrane region" description="Helical" evidence="3">
    <location>
        <begin position="353"/>
        <end position="373"/>
    </location>
</feature>
<dbReference type="InterPro" id="IPR003567">
    <property type="entry name" value="Cyt_c_biogenesis"/>
</dbReference>
<feature type="transmembrane region" description="Helical" evidence="3">
    <location>
        <begin position="393"/>
        <end position="411"/>
    </location>
</feature>
<feature type="transmembrane region" description="Helical" evidence="3">
    <location>
        <begin position="12"/>
        <end position="36"/>
    </location>
</feature>
<feature type="transmembrane region" description="Helical" evidence="3">
    <location>
        <begin position="314"/>
        <end position="333"/>
    </location>
</feature>
<accession>A0ABN4AMW1</accession>
<sequence>MPDTILIMLRPYIGNIGHISTIISFVAALISTYAYWQATRPQILTNKEETAQWLKFARGAFYVHTLAVITICFSLLSIIFNHYFEYHYAWDNSSWSLPLGYAISCFWQDQEGSFLLWMFWNVVLGVLLINTTLRKSRNAAMEAPTMTIFAMVQGFLASMILGVVLWGDFKIGSSPFLTLKESMPNIPIWKTNPNFIPKDGNGLNPLLQNYWMVIHPPTLFLGFATTLVPFAFCIAGLWKKQYTEWIKPSLPWTLVSAVVLGTGIMMGGIWAYETLNFGGYWNWDPVENAVYVPWLILVGSFHTMLLARKNTTALKYTIVLVIAQFILILYSTFLTRSGILGNASVHSFTDLGLSGQLLVYLLTFIVFAVVLAAIRWKHLPQDEAEVSTYSREFWVFTGVLMLCLAGFQVIVTTSIPVYNKVAEIFGAKLNMALPTNQVEHFTQFQMWFFILITALTGVAQFFWWKRVQKESLNKLLNPLIITLLLATLVITFAKVNNWKYIVLLTASMFSIVANGNILMDILKGKFKVAGGAITHIGLAVMLLGIMFSSGYSKVVSLNFSGAKIFKNEEDNKENALLWLNRPTELSDFSFTYKGQFVDVRNVPGYIEKKYIWPVPGSNYKGIARADVVDGDKTFYKRGDTLEYEAENTYFQIEYSDKDGKKFNLYPRVQDNEKMGTVLSPDIKKFWNKDIYAFVSGPPVAEDERDWSRPEEFAVAVGDTFFINDYVAILENVEGVREVDGMQLADGDAAARATVKILDRNVAVKMRPVFAIRNREVWSKPEVNNEMGLRIQLSRIDPVTGKFAFTVSRGQREFIVLKATEKPHINLLWIGFLMIIVGITVAAIRRFQIVAAEG</sequence>
<feature type="domain" description="Cytochrome c assembly protein" evidence="4">
    <location>
        <begin position="108"/>
        <end position="337"/>
    </location>
</feature>
<feature type="transmembrane region" description="Helical" evidence="3">
    <location>
        <begin position="500"/>
        <end position="519"/>
    </location>
</feature>
<organism evidence="6 7">
    <name type="scientific">Emticicia oligotrophica (strain DSM 17448 / CIP 109782 / MTCC 6937 / GPTSA100-15)</name>
    <dbReference type="NCBI Taxonomy" id="929562"/>
    <lineage>
        <taxon>Bacteria</taxon>
        <taxon>Pseudomonadati</taxon>
        <taxon>Bacteroidota</taxon>
        <taxon>Cytophagia</taxon>
        <taxon>Cytophagales</taxon>
        <taxon>Leadbetterellaceae</taxon>
        <taxon>Emticicia</taxon>
    </lineage>
</organism>
<keyword evidence="3" id="KW-0812">Transmembrane</keyword>
<reference evidence="6 7" key="1">
    <citation type="submission" date="2011-07" db="EMBL/GenBank/DDBJ databases">
        <title>The complete genome of chromosome of Emticicia oligotrophica DSM 17448.</title>
        <authorList>
            <consortium name="US DOE Joint Genome Institute (JGI-PGF)"/>
            <person name="Lucas S."/>
            <person name="Han J."/>
            <person name="Lapidus A."/>
            <person name="Bruce D."/>
            <person name="Goodwin L."/>
            <person name="Pitluck S."/>
            <person name="Peters L."/>
            <person name="Kyrpides N."/>
            <person name="Mavromatis K."/>
            <person name="Ivanova N."/>
            <person name="Ovchinnikova G."/>
            <person name="Teshima H."/>
            <person name="Detter J.C."/>
            <person name="Tapia R."/>
            <person name="Han C."/>
            <person name="Land M."/>
            <person name="Hauser L."/>
            <person name="Markowitz V."/>
            <person name="Cheng J.-F."/>
            <person name="Hugenholtz P."/>
            <person name="Woyke T."/>
            <person name="Wu D."/>
            <person name="Tindall B."/>
            <person name="Pomrenke H."/>
            <person name="Brambilla E."/>
            <person name="Klenk H.-P."/>
            <person name="Eisen J.A."/>
        </authorList>
    </citation>
    <scope>NUCLEOTIDE SEQUENCE [LARGE SCALE GENOMIC DNA]</scope>
    <source>
        <strain evidence="6 7">DSM 17448</strain>
    </source>
</reference>
<dbReference type="Pfam" id="PF01578">
    <property type="entry name" value="Cytochrom_C_asm"/>
    <property type="match status" value="1"/>
</dbReference>
<feature type="transmembrane region" description="Helical" evidence="3">
    <location>
        <begin position="56"/>
        <end position="80"/>
    </location>
</feature>
<feature type="transmembrane region" description="Helical" evidence="3">
    <location>
        <begin position="250"/>
        <end position="271"/>
    </location>
</feature>
<evidence type="ECO:0000259" key="5">
    <source>
        <dbReference type="Pfam" id="PF16327"/>
    </source>
</evidence>
<dbReference type="Proteomes" id="UP000002875">
    <property type="component" value="Chromosome"/>
</dbReference>
<dbReference type="Pfam" id="PF16327">
    <property type="entry name" value="CcmF_C"/>
    <property type="match status" value="1"/>
</dbReference>
<feature type="transmembrane region" description="Helical" evidence="3">
    <location>
        <begin position="826"/>
        <end position="843"/>
    </location>
</feature>
<evidence type="ECO:0000256" key="3">
    <source>
        <dbReference type="SAM" id="Phobius"/>
    </source>
</evidence>
<evidence type="ECO:0000256" key="2">
    <source>
        <dbReference type="ARBA" id="ARBA00022748"/>
    </source>
</evidence>
<feature type="transmembrane region" description="Helical" evidence="3">
    <location>
        <begin position="114"/>
        <end position="133"/>
    </location>
</feature>
<feature type="transmembrane region" description="Helical" evidence="3">
    <location>
        <begin position="475"/>
        <end position="494"/>
    </location>
</feature>
<keyword evidence="2" id="KW-0201">Cytochrome c-type biogenesis</keyword>
<feature type="domain" description="Cytochrome c-type biogenesis protein CcmF C-terminal" evidence="5">
    <location>
        <begin position="358"/>
        <end position="554"/>
    </location>
</feature>
<name>A0ABN4AMW1_EMTOG</name>
<dbReference type="InterPro" id="IPR002541">
    <property type="entry name" value="Cyt_c_assembly"/>
</dbReference>
<keyword evidence="3" id="KW-0472">Membrane</keyword>
<evidence type="ECO:0000259" key="4">
    <source>
        <dbReference type="Pfam" id="PF01578"/>
    </source>
</evidence>
<keyword evidence="7" id="KW-1185">Reference proteome</keyword>
<gene>
    <name evidence="6" type="ordered locus">Emtol_2520</name>
</gene>
<feature type="transmembrane region" description="Helical" evidence="3">
    <location>
        <begin position="145"/>
        <end position="167"/>
    </location>
</feature>